<evidence type="ECO:0008006" key="4">
    <source>
        <dbReference type="Google" id="ProtNLM"/>
    </source>
</evidence>
<dbReference type="InterPro" id="IPR013211">
    <property type="entry name" value="LVIVD"/>
</dbReference>
<dbReference type="RefSeq" id="WP_345500611.1">
    <property type="nucleotide sequence ID" value="NZ_BAABLO010000001.1"/>
</dbReference>
<evidence type="ECO:0000256" key="1">
    <source>
        <dbReference type="SAM" id="SignalP"/>
    </source>
</evidence>
<dbReference type="Proteomes" id="UP001500556">
    <property type="component" value="Unassembled WGS sequence"/>
</dbReference>
<gene>
    <name evidence="2" type="ORF">GCM10025782_02590</name>
</gene>
<feature type="signal peptide" evidence="1">
    <location>
        <begin position="1"/>
        <end position="25"/>
    </location>
</feature>
<keyword evidence="3" id="KW-1185">Reference proteome</keyword>
<accession>A0ABP8XLE1</accession>
<dbReference type="Pfam" id="PF08309">
    <property type="entry name" value="LVIVD"/>
    <property type="match status" value="3"/>
</dbReference>
<keyword evidence="1" id="KW-0732">Signal</keyword>
<name>A0ABP8XLE1_9MICO</name>
<dbReference type="EMBL" id="BAABLO010000001">
    <property type="protein sequence ID" value="GAA4710039.1"/>
    <property type="molecule type" value="Genomic_DNA"/>
</dbReference>
<organism evidence="2 3">
    <name type="scientific">Pedococcus ginsenosidimutans</name>
    <dbReference type="NCBI Taxonomy" id="490570"/>
    <lineage>
        <taxon>Bacteria</taxon>
        <taxon>Bacillati</taxon>
        <taxon>Actinomycetota</taxon>
        <taxon>Actinomycetes</taxon>
        <taxon>Micrococcales</taxon>
        <taxon>Intrasporangiaceae</taxon>
        <taxon>Pedococcus</taxon>
    </lineage>
</organism>
<dbReference type="SUPFAM" id="SSF75011">
    <property type="entry name" value="3-carboxy-cis,cis-mucoante lactonizing enzyme"/>
    <property type="match status" value="1"/>
</dbReference>
<evidence type="ECO:0000313" key="2">
    <source>
        <dbReference type="EMBL" id="GAA4710039.1"/>
    </source>
</evidence>
<reference evidence="3" key="1">
    <citation type="journal article" date="2019" name="Int. J. Syst. Evol. Microbiol.">
        <title>The Global Catalogue of Microorganisms (GCM) 10K type strain sequencing project: providing services to taxonomists for standard genome sequencing and annotation.</title>
        <authorList>
            <consortium name="The Broad Institute Genomics Platform"/>
            <consortium name="The Broad Institute Genome Sequencing Center for Infectious Disease"/>
            <person name="Wu L."/>
            <person name="Ma J."/>
        </authorList>
    </citation>
    <scope>NUCLEOTIDE SEQUENCE [LARGE SCALE GENOMIC DNA]</scope>
    <source>
        <strain evidence="3">JCM 18961</strain>
    </source>
</reference>
<proteinExistence type="predicted"/>
<evidence type="ECO:0000313" key="3">
    <source>
        <dbReference type="Proteomes" id="UP001500556"/>
    </source>
</evidence>
<sequence>MRTRHAVLGTVAALALVVPATAAHAADGVGKSGTQLGPDEIGRSKNVEHLANVPSSGPLAGATGTDMAFKDGLAFVGNYNGFVIYDVTRPSNPRMVAQVSCPGSQNDISVSGNLLYVSTDSSRSDDSCSSVPQSATIKSSWEGIKIFDITDVRNPRYIKSVETACGSHTHTLLPGEKSDYLYVSSYSPSETYPDCAPPHDSISIVEVPKKAPTTASVVAEPNLFPDGGYTNTSGCHDITVFPAKKIAAGACMGDGIIMDISDPVAPKVVERVRDTTNFAFWHSATFNTDATKVVFTDELGGGGAATCNTATGPNRGANGIYDLGKDRKLTFRSYYKIPRHQFDSENCVAHNGSLIPLKGRDVMVQSWYMGGTSFWDFTDSDNPREIGYFERGPAGPAGGGGGTWSSYYYNGTVFSSDLGKGFDTLRITDKSLKKAADVKMGTLNVQSQPLYVTSRR</sequence>
<comment type="caution">
    <text evidence="2">The sequence shown here is derived from an EMBL/GenBank/DDBJ whole genome shotgun (WGS) entry which is preliminary data.</text>
</comment>
<feature type="chain" id="PRO_5046062417" description="LVIVD repeat-containing protein" evidence="1">
    <location>
        <begin position="26"/>
        <end position="456"/>
    </location>
</feature>
<protein>
    <recommendedName>
        <fullName evidence="4">LVIVD repeat-containing protein</fullName>
    </recommendedName>
</protein>